<dbReference type="RefSeq" id="WP_091151714.1">
    <property type="nucleotide sequence ID" value="NZ_FNAI01000009.1"/>
</dbReference>
<dbReference type="PANTHER" id="PTHR30273:SF2">
    <property type="entry name" value="PROTEIN FECR"/>
    <property type="match status" value="1"/>
</dbReference>
<dbReference type="Pfam" id="PF04773">
    <property type="entry name" value="FecR"/>
    <property type="match status" value="1"/>
</dbReference>
<evidence type="ECO:0000259" key="2">
    <source>
        <dbReference type="Pfam" id="PF04773"/>
    </source>
</evidence>
<name>A0A1G7FXE5_9SPHI</name>
<reference evidence="4 5" key="1">
    <citation type="submission" date="2016-10" db="EMBL/GenBank/DDBJ databases">
        <authorList>
            <person name="de Groot N.N."/>
        </authorList>
    </citation>
    <scope>NUCLEOTIDE SEQUENCE [LARGE SCALE GENOMIC DNA]</scope>
    <source>
        <strain evidence="4 5">47C3B</strain>
    </source>
</reference>
<accession>A0A1G7FXE5</accession>
<evidence type="ECO:0000259" key="3">
    <source>
        <dbReference type="Pfam" id="PF16344"/>
    </source>
</evidence>
<dbReference type="OrthoDB" id="700427at2"/>
<dbReference type="Proteomes" id="UP000199072">
    <property type="component" value="Unassembled WGS sequence"/>
</dbReference>
<keyword evidence="1" id="KW-0812">Transmembrane</keyword>
<dbReference type="Gene3D" id="3.55.50.30">
    <property type="match status" value="1"/>
</dbReference>
<organism evidence="4 5">
    <name type="scientific">Mucilaginibacter pineti</name>
    <dbReference type="NCBI Taxonomy" id="1391627"/>
    <lineage>
        <taxon>Bacteria</taxon>
        <taxon>Pseudomonadati</taxon>
        <taxon>Bacteroidota</taxon>
        <taxon>Sphingobacteriia</taxon>
        <taxon>Sphingobacteriales</taxon>
        <taxon>Sphingobacteriaceae</taxon>
        <taxon>Mucilaginibacter</taxon>
    </lineage>
</organism>
<dbReference type="PANTHER" id="PTHR30273">
    <property type="entry name" value="PERIPLASMIC SIGNAL SENSOR AND SIGMA FACTOR ACTIVATOR FECR-RELATED"/>
    <property type="match status" value="1"/>
</dbReference>
<dbReference type="STRING" id="1391627.SAMN05216464_109261"/>
<keyword evidence="1" id="KW-1133">Transmembrane helix</keyword>
<gene>
    <name evidence="4" type="ORF">SAMN05216464_109261</name>
</gene>
<proteinExistence type="predicted"/>
<protein>
    <submittedName>
        <fullName evidence="4">FecR family protein</fullName>
    </submittedName>
</protein>
<dbReference type="EMBL" id="FNAI01000009">
    <property type="protein sequence ID" value="SDE80574.1"/>
    <property type="molecule type" value="Genomic_DNA"/>
</dbReference>
<evidence type="ECO:0000256" key="1">
    <source>
        <dbReference type="SAM" id="Phobius"/>
    </source>
</evidence>
<keyword evidence="5" id="KW-1185">Reference proteome</keyword>
<evidence type="ECO:0000313" key="4">
    <source>
        <dbReference type="EMBL" id="SDE80574.1"/>
    </source>
</evidence>
<feature type="transmembrane region" description="Helical" evidence="1">
    <location>
        <begin position="75"/>
        <end position="94"/>
    </location>
</feature>
<dbReference type="InterPro" id="IPR032508">
    <property type="entry name" value="FecR_C"/>
</dbReference>
<dbReference type="InterPro" id="IPR012373">
    <property type="entry name" value="Ferrdict_sens_TM"/>
</dbReference>
<feature type="domain" description="Protein FecR C-terminal" evidence="3">
    <location>
        <begin position="270"/>
        <end position="336"/>
    </location>
</feature>
<evidence type="ECO:0000313" key="5">
    <source>
        <dbReference type="Proteomes" id="UP000199072"/>
    </source>
</evidence>
<keyword evidence="1" id="KW-0472">Membrane</keyword>
<feature type="domain" description="FecR protein" evidence="2">
    <location>
        <begin position="126"/>
        <end position="220"/>
    </location>
</feature>
<dbReference type="InterPro" id="IPR006860">
    <property type="entry name" value="FecR"/>
</dbReference>
<dbReference type="AlphaFoldDB" id="A0A1G7FXE5"/>
<dbReference type="Pfam" id="PF16344">
    <property type="entry name" value="FecR_C"/>
    <property type="match status" value="1"/>
</dbReference>
<dbReference type="Gene3D" id="2.60.120.1440">
    <property type="match status" value="1"/>
</dbReference>
<dbReference type="PIRSF" id="PIRSF018266">
    <property type="entry name" value="FecR"/>
    <property type="match status" value="1"/>
</dbReference>
<sequence>MDTRKIKNLLRRYRQGLTSQHENDAVEQWLGHLKNDDPTYFDEDTINAYLANAKAVIDSQIKEPVNIFKNNLGKLGVAASLILISGTAIAIWFWSQKNIDKTPALQACKVQPNVVIRKSNGWIYLQTKKAVKYTATLSDGSVIVLNASSRLRYPERFINHKRPVYLEEGEALFTVAKDKTSPFTVYTTKFATTALGTAFNIRNYKNEHKISISLIHGKIRVDNMVKAKSQAASRIVLPHQQIIANDDLTNVKSSSFDDETTVTGWKDGILSFKDASMPEVLNSIENRFNLKITNNSKQVKWSYTGVFKKESLADVLETICLTERIHYKTNNNEIILY</sequence>
<dbReference type="GO" id="GO:0016989">
    <property type="term" value="F:sigma factor antagonist activity"/>
    <property type="evidence" value="ECO:0007669"/>
    <property type="project" value="TreeGrafter"/>
</dbReference>